<accession>A0A9P9DRJ2</accession>
<sequence>MSVQHQTSINHDSTYRPYPTDTSIPLSLRPRSTLKRCEVSHVQVIQARKNCQYRRAILRIEVLESHLRSDIYRYNAGLPLNHVDTQSSHIADDHTVTKKTKEKKLWLQRAKELQNYFERFQAGEKGIEIKVDSDVQKESMTVLPGPCRQPSVGFGKRNRVKFGDESDNESDDEDQVPAKEVKPEMSGWMKLRVYVRSCTTQAMNLNKRKRDNIEVEEQKVTKKNKRETKSTIDQRTKALNYSPPSRSSCVVDVPENRMKGTNFTPSPTGSARMDSIPATEKVMFAAETVKIPGLFLVG</sequence>
<dbReference type="Proteomes" id="UP000700596">
    <property type="component" value="Unassembled WGS sequence"/>
</dbReference>
<reference evidence="2" key="1">
    <citation type="journal article" date="2021" name="Nat. Commun.">
        <title>Genetic determinants of endophytism in the Arabidopsis root mycobiome.</title>
        <authorList>
            <person name="Mesny F."/>
            <person name="Miyauchi S."/>
            <person name="Thiergart T."/>
            <person name="Pickel B."/>
            <person name="Atanasova L."/>
            <person name="Karlsson M."/>
            <person name="Huettel B."/>
            <person name="Barry K.W."/>
            <person name="Haridas S."/>
            <person name="Chen C."/>
            <person name="Bauer D."/>
            <person name="Andreopoulos W."/>
            <person name="Pangilinan J."/>
            <person name="LaButti K."/>
            <person name="Riley R."/>
            <person name="Lipzen A."/>
            <person name="Clum A."/>
            <person name="Drula E."/>
            <person name="Henrissat B."/>
            <person name="Kohler A."/>
            <person name="Grigoriev I.V."/>
            <person name="Martin F.M."/>
            <person name="Hacquard S."/>
        </authorList>
    </citation>
    <scope>NUCLEOTIDE SEQUENCE</scope>
    <source>
        <strain evidence="2">MPI-CAGE-CH-0243</strain>
    </source>
</reference>
<evidence type="ECO:0000313" key="3">
    <source>
        <dbReference type="Proteomes" id="UP000700596"/>
    </source>
</evidence>
<comment type="caution">
    <text evidence="2">The sequence shown here is derived from an EMBL/GenBank/DDBJ whole genome shotgun (WGS) entry which is preliminary data.</text>
</comment>
<protein>
    <submittedName>
        <fullName evidence="2">Uncharacterized protein</fullName>
    </submittedName>
</protein>
<evidence type="ECO:0000256" key="1">
    <source>
        <dbReference type="SAM" id="MobiDB-lite"/>
    </source>
</evidence>
<dbReference type="EMBL" id="JAGMWT010000008">
    <property type="protein sequence ID" value="KAH7123996.1"/>
    <property type="molecule type" value="Genomic_DNA"/>
</dbReference>
<evidence type="ECO:0000313" key="2">
    <source>
        <dbReference type="EMBL" id="KAH7123996.1"/>
    </source>
</evidence>
<feature type="compositionally biased region" description="Acidic residues" evidence="1">
    <location>
        <begin position="165"/>
        <end position="175"/>
    </location>
</feature>
<keyword evidence="3" id="KW-1185">Reference proteome</keyword>
<name>A0A9P9DRJ2_9PLEO</name>
<feature type="region of interest" description="Disordered" evidence="1">
    <location>
        <begin position="147"/>
        <end position="182"/>
    </location>
</feature>
<dbReference type="AlphaFoldDB" id="A0A9P9DRJ2"/>
<proteinExistence type="predicted"/>
<gene>
    <name evidence="2" type="ORF">B0J11DRAFT_507036</name>
</gene>
<organism evidence="2 3">
    <name type="scientific">Dendryphion nanum</name>
    <dbReference type="NCBI Taxonomy" id="256645"/>
    <lineage>
        <taxon>Eukaryota</taxon>
        <taxon>Fungi</taxon>
        <taxon>Dikarya</taxon>
        <taxon>Ascomycota</taxon>
        <taxon>Pezizomycotina</taxon>
        <taxon>Dothideomycetes</taxon>
        <taxon>Pleosporomycetidae</taxon>
        <taxon>Pleosporales</taxon>
        <taxon>Torulaceae</taxon>
        <taxon>Dendryphion</taxon>
    </lineage>
</organism>
<feature type="compositionally biased region" description="Polar residues" evidence="1">
    <location>
        <begin position="1"/>
        <end position="12"/>
    </location>
</feature>
<feature type="region of interest" description="Disordered" evidence="1">
    <location>
        <begin position="1"/>
        <end position="24"/>
    </location>
</feature>